<keyword evidence="1 2" id="KW-0129">CBS domain</keyword>
<dbReference type="SMART" id="SM00116">
    <property type="entry name" value="CBS"/>
    <property type="match status" value="2"/>
</dbReference>
<feature type="domain" description="ACT" evidence="5">
    <location>
        <begin position="136"/>
        <end position="208"/>
    </location>
</feature>
<dbReference type="CDD" id="cd04584">
    <property type="entry name" value="CBS_pair_AcuB_like"/>
    <property type="match status" value="1"/>
</dbReference>
<dbReference type="InterPro" id="IPR000644">
    <property type="entry name" value="CBS_dom"/>
</dbReference>
<feature type="domain" description="CBS" evidence="4">
    <location>
        <begin position="7"/>
        <end position="65"/>
    </location>
</feature>
<dbReference type="PROSITE" id="PS51671">
    <property type="entry name" value="ACT"/>
    <property type="match status" value="1"/>
</dbReference>
<dbReference type="InterPro" id="IPR051257">
    <property type="entry name" value="Diverse_CBS-Domain"/>
</dbReference>
<dbReference type="PROSITE" id="PS51371">
    <property type="entry name" value="CBS"/>
    <property type="match status" value="2"/>
</dbReference>
<evidence type="ECO:0000313" key="7">
    <source>
        <dbReference type="Proteomes" id="UP000266178"/>
    </source>
</evidence>
<dbReference type="Pfam" id="PF00571">
    <property type="entry name" value="CBS"/>
    <property type="match status" value="2"/>
</dbReference>
<dbReference type="SUPFAM" id="SSF54631">
    <property type="entry name" value="CBS-domain pair"/>
    <property type="match status" value="1"/>
</dbReference>
<dbReference type="InterPro" id="IPR045865">
    <property type="entry name" value="ACT-like_dom_sf"/>
</dbReference>
<evidence type="ECO:0000313" key="6">
    <source>
        <dbReference type="EMBL" id="RIH92957.1"/>
    </source>
</evidence>
<dbReference type="Gene3D" id="3.10.580.10">
    <property type="entry name" value="CBS-domain"/>
    <property type="match status" value="1"/>
</dbReference>
<evidence type="ECO:0000256" key="3">
    <source>
        <dbReference type="SAM" id="MobiDB-lite"/>
    </source>
</evidence>
<organism evidence="6 7">
    <name type="scientific">Meiothermus granaticius NBRC 107808</name>
    <dbReference type="NCBI Taxonomy" id="1227551"/>
    <lineage>
        <taxon>Bacteria</taxon>
        <taxon>Thermotogati</taxon>
        <taxon>Deinococcota</taxon>
        <taxon>Deinococci</taxon>
        <taxon>Thermales</taxon>
        <taxon>Thermaceae</taxon>
        <taxon>Meiothermus</taxon>
    </lineage>
</organism>
<dbReference type="OrthoDB" id="9802114at2"/>
<gene>
    <name evidence="6" type="primary">hrp1_1</name>
    <name evidence="6" type="ORF">Mgrana_01080</name>
</gene>
<protein>
    <submittedName>
        <fullName evidence="6">Hypoxic response protein 1</fullName>
    </submittedName>
</protein>
<dbReference type="InterPro" id="IPR002912">
    <property type="entry name" value="ACT_dom"/>
</dbReference>
<proteinExistence type="predicted"/>
<dbReference type="SUPFAM" id="SSF55021">
    <property type="entry name" value="ACT-like"/>
    <property type="match status" value="1"/>
</dbReference>
<name>A0A399F8G1_9DEIN</name>
<dbReference type="InterPro" id="IPR046342">
    <property type="entry name" value="CBS_dom_sf"/>
</dbReference>
<dbReference type="PANTHER" id="PTHR43080:SF2">
    <property type="entry name" value="CBS DOMAIN-CONTAINING PROTEIN"/>
    <property type="match status" value="1"/>
</dbReference>
<dbReference type="Proteomes" id="UP000266178">
    <property type="component" value="Unassembled WGS sequence"/>
</dbReference>
<dbReference type="PANTHER" id="PTHR43080">
    <property type="entry name" value="CBS DOMAIN-CONTAINING PROTEIN CBSX3, MITOCHONDRIAL"/>
    <property type="match status" value="1"/>
</dbReference>
<comment type="caution">
    <text evidence="6">The sequence shown here is derived from an EMBL/GenBank/DDBJ whole genome shotgun (WGS) entry which is preliminary data.</text>
</comment>
<sequence length="214" mass="23175">MLVKDVMHHPVLTLDPTVSLGQAYTRMLEHNIRHIPVLQAGKLVGMITDRDLRLATSSFHPGGPKPPETPVGEIMSRPPITGDPLDPVEEAARTMRERKIGALPILEGETLVGIVTGIDLLEALLRLTGVTKPSGRLEVRLPDHPGELARLTGFLANKGLNIHSLLTYPSGPEGVLVVARVGTPETRALAEELRHNGFEVRWPPDKFSPGSSVS</sequence>
<accession>A0A399F8G1</accession>
<evidence type="ECO:0000259" key="5">
    <source>
        <dbReference type="PROSITE" id="PS51671"/>
    </source>
</evidence>
<reference evidence="6 7" key="1">
    <citation type="submission" date="2018-08" db="EMBL/GenBank/DDBJ databases">
        <title>Meiothermus granaticius genome AF-68 sequencing project.</title>
        <authorList>
            <person name="Da Costa M.S."/>
            <person name="Albuquerque L."/>
            <person name="Raposo P."/>
            <person name="Froufe H.J.C."/>
            <person name="Barroso C.S."/>
            <person name="Egas C."/>
        </authorList>
    </citation>
    <scope>NUCLEOTIDE SEQUENCE [LARGE SCALE GENOMIC DNA]</scope>
    <source>
        <strain evidence="6 7">AF-68</strain>
    </source>
</reference>
<keyword evidence="7" id="KW-1185">Reference proteome</keyword>
<feature type="domain" description="CBS" evidence="4">
    <location>
        <begin position="75"/>
        <end position="134"/>
    </location>
</feature>
<feature type="region of interest" description="Disordered" evidence="3">
    <location>
        <begin position="55"/>
        <end position="85"/>
    </location>
</feature>
<dbReference type="RefSeq" id="WP_119356588.1">
    <property type="nucleotide sequence ID" value="NZ_BJXM01000003.1"/>
</dbReference>
<dbReference type="Gene3D" id="3.30.70.260">
    <property type="match status" value="1"/>
</dbReference>
<dbReference type="AlphaFoldDB" id="A0A399F8G1"/>
<dbReference type="Pfam" id="PF01842">
    <property type="entry name" value="ACT"/>
    <property type="match status" value="1"/>
</dbReference>
<evidence type="ECO:0000259" key="4">
    <source>
        <dbReference type="PROSITE" id="PS51371"/>
    </source>
</evidence>
<evidence type="ECO:0000256" key="2">
    <source>
        <dbReference type="PROSITE-ProRule" id="PRU00703"/>
    </source>
</evidence>
<dbReference type="EMBL" id="QWLB01000011">
    <property type="protein sequence ID" value="RIH92957.1"/>
    <property type="molecule type" value="Genomic_DNA"/>
</dbReference>
<evidence type="ECO:0000256" key="1">
    <source>
        <dbReference type="ARBA" id="ARBA00023122"/>
    </source>
</evidence>